<proteinExistence type="predicted"/>
<sequence>MKLSRVINYDKAIYDYDETGFDFGFDSLFMAPLNGYKLYANNNSHNYGNNLNTVEIYGIEEIETFIITKGFI</sequence>
<evidence type="ECO:0000313" key="2">
    <source>
        <dbReference type="EMBL" id="PKK67730.1"/>
    </source>
</evidence>
<evidence type="ECO:0000313" key="4">
    <source>
        <dbReference type="Proteomes" id="UP000233469"/>
    </source>
</evidence>
<dbReference type="AlphaFoldDB" id="A0A2I1EFS3"/>
<gene>
    <name evidence="1" type="ORF">RhiirA5_358058</name>
    <name evidence="2" type="ORF">RhiirC2_751343</name>
</gene>
<accession>A0A2I1EFS3</accession>
<evidence type="ECO:0000313" key="1">
    <source>
        <dbReference type="EMBL" id="PKC08360.1"/>
    </source>
</evidence>
<organism evidence="2 4">
    <name type="scientific">Rhizophagus irregularis</name>
    <dbReference type="NCBI Taxonomy" id="588596"/>
    <lineage>
        <taxon>Eukaryota</taxon>
        <taxon>Fungi</taxon>
        <taxon>Fungi incertae sedis</taxon>
        <taxon>Mucoromycota</taxon>
        <taxon>Glomeromycotina</taxon>
        <taxon>Glomeromycetes</taxon>
        <taxon>Glomerales</taxon>
        <taxon>Glomeraceae</taxon>
        <taxon>Rhizophagus</taxon>
    </lineage>
</organism>
<reference evidence="3 4" key="1">
    <citation type="submission" date="2016-04" db="EMBL/GenBank/DDBJ databases">
        <title>Genome analyses suggest a sexual origin of heterokaryosis in a supposedly ancient asexual fungus.</title>
        <authorList>
            <person name="Ropars J."/>
            <person name="Sedzielewska K."/>
            <person name="Noel J."/>
            <person name="Charron P."/>
            <person name="Farinelli L."/>
            <person name="Marton T."/>
            <person name="Kruger M."/>
            <person name="Pelin A."/>
            <person name="Brachmann A."/>
            <person name="Corradi N."/>
        </authorList>
    </citation>
    <scope>NUCLEOTIDE SEQUENCE [LARGE SCALE GENOMIC DNA]</scope>
    <source>
        <strain evidence="1 3">A5</strain>
        <strain evidence="2 4">C2</strain>
    </source>
</reference>
<dbReference type="OrthoDB" id="10462637at2759"/>
<dbReference type="EMBL" id="LLXJ01000551">
    <property type="protein sequence ID" value="PKC08360.1"/>
    <property type="molecule type" value="Genomic_DNA"/>
</dbReference>
<evidence type="ECO:0008006" key="5">
    <source>
        <dbReference type="Google" id="ProtNLM"/>
    </source>
</evidence>
<reference evidence="1 3" key="2">
    <citation type="submission" date="2017-09" db="EMBL/GenBank/DDBJ databases">
        <title>Extensive intraspecific genome diversity in a model arbuscular mycorrhizal fungus.</title>
        <authorList>
            <person name="Chen E.C."/>
            <person name="Morin E."/>
            <person name="Beaudet D."/>
            <person name="Noel J."/>
            <person name="Ndikumana S."/>
            <person name="Charron P."/>
            <person name="St-Onge C."/>
            <person name="Giorgi J."/>
            <person name="Grigoriev I.V."/>
            <person name="Roux C."/>
            <person name="Martin F.M."/>
            <person name="Corradi N."/>
        </authorList>
    </citation>
    <scope>NUCLEOTIDE SEQUENCE [LARGE SCALE GENOMIC DNA]</scope>
    <source>
        <strain evidence="1 3">A5</strain>
    </source>
</reference>
<evidence type="ECO:0000313" key="3">
    <source>
        <dbReference type="Proteomes" id="UP000232722"/>
    </source>
</evidence>
<protein>
    <recommendedName>
        <fullName evidence="5">TLDc domain-containing protein</fullName>
    </recommendedName>
</protein>
<reference evidence="2 4" key="3">
    <citation type="submission" date="2017-10" db="EMBL/GenBank/DDBJ databases">
        <title>Extensive intraspecific genome diversity in a model arbuscular mycorrhizal fungus.</title>
        <authorList>
            <person name="Chen E.C.H."/>
            <person name="Morin E."/>
            <person name="Baudet D."/>
            <person name="Noel J."/>
            <person name="Ndikumana S."/>
            <person name="Charron P."/>
            <person name="St-Onge C."/>
            <person name="Giorgi J."/>
            <person name="Grigoriev I.V."/>
            <person name="Roux C."/>
            <person name="Martin F.M."/>
            <person name="Corradi N."/>
        </authorList>
    </citation>
    <scope>NUCLEOTIDE SEQUENCE [LARGE SCALE GENOMIC DNA]</scope>
    <source>
        <strain evidence="2 4">C2</strain>
    </source>
</reference>
<dbReference type="EMBL" id="LLXL01000923">
    <property type="protein sequence ID" value="PKK67730.1"/>
    <property type="molecule type" value="Genomic_DNA"/>
</dbReference>
<comment type="caution">
    <text evidence="2">The sequence shown here is derived from an EMBL/GenBank/DDBJ whole genome shotgun (WGS) entry which is preliminary data.</text>
</comment>
<dbReference type="VEuPathDB" id="FungiDB:RhiirA1_441569"/>
<dbReference type="Proteomes" id="UP000232722">
    <property type="component" value="Unassembled WGS sequence"/>
</dbReference>
<dbReference type="Proteomes" id="UP000233469">
    <property type="component" value="Unassembled WGS sequence"/>
</dbReference>
<name>A0A2I1EFS3_9GLOM</name>